<keyword evidence="1" id="KW-1133">Transmembrane helix</keyword>
<dbReference type="RefSeq" id="XP_001837096.1">
    <property type="nucleotide sequence ID" value="XM_001837044.1"/>
</dbReference>
<dbReference type="OMA" id="GYFYVMK"/>
<dbReference type="InterPro" id="IPR056136">
    <property type="entry name" value="DUF7719"/>
</dbReference>
<feature type="transmembrane region" description="Helical" evidence="1">
    <location>
        <begin position="178"/>
        <end position="204"/>
    </location>
</feature>
<comment type="caution">
    <text evidence="3">The sequence shown here is derived from an EMBL/GenBank/DDBJ whole genome shotgun (WGS) entry which is preliminary data.</text>
</comment>
<gene>
    <name evidence="3" type="ORF">CC1G_00232</name>
</gene>
<evidence type="ECO:0000256" key="1">
    <source>
        <dbReference type="SAM" id="Phobius"/>
    </source>
</evidence>
<evidence type="ECO:0000259" key="2">
    <source>
        <dbReference type="Pfam" id="PF24841"/>
    </source>
</evidence>
<dbReference type="eggNOG" id="ENOG502S6U5">
    <property type="taxonomic scope" value="Eukaryota"/>
</dbReference>
<dbReference type="OrthoDB" id="5597489at2759"/>
<keyword evidence="1" id="KW-0812">Transmembrane</keyword>
<name>A8NX85_COPC7</name>
<evidence type="ECO:0000313" key="4">
    <source>
        <dbReference type="Proteomes" id="UP000001861"/>
    </source>
</evidence>
<evidence type="ECO:0000313" key="3">
    <source>
        <dbReference type="EMBL" id="EAU84713.1"/>
    </source>
</evidence>
<dbReference type="KEGG" id="cci:CC1G_00232"/>
<dbReference type="PANTHER" id="PTHR37846">
    <property type="entry name" value="YALI0B21296P"/>
    <property type="match status" value="1"/>
</dbReference>
<organism evidence="3 4">
    <name type="scientific">Coprinopsis cinerea (strain Okayama-7 / 130 / ATCC MYA-4618 / FGSC 9003)</name>
    <name type="common">Inky cap fungus</name>
    <name type="synonym">Hormographiella aspergillata</name>
    <dbReference type="NCBI Taxonomy" id="240176"/>
    <lineage>
        <taxon>Eukaryota</taxon>
        <taxon>Fungi</taxon>
        <taxon>Dikarya</taxon>
        <taxon>Basidiomycota</taxon>
        <taxon>Agaricomycotina</taxon>
        <taxon>Agaricomycetes</taxon>
        <taxon>Agaricomycetidae</taxon>
        <taxon>Agaricales</taxon>
        <taxon>Agaricineae</taxon>
        <taxon>Psathyrellaceae</taxon>
        <taxon>Coprinopsis</taxon>
    </lineage>
</organism>
<dbReference type="EMBL" id="AACS02000005">
    <property type="protein sequence ID" value="EAU84713.1"/>
    <property type="molecule type" value="Genomic_DNA"/>
</dbReference>
<dbReference type="Pfam" id="PF24841">
    <property type="entry name" value="DUF7719"/>
    <property type="match status" value="1"/>
</dbReference>
<accession>A8NX85</accession>
<feature type="transmembrane region" description="Helical" evidence="1">
    <location>
        <begin position="83"/>
        <end position="105"/>
    </location>
</feature>
<feature type="transmembrane region" description="Helical" evidence="1">
    <location>
        <begin position="117"/>
        <end position="134"/>
    </location>
</feature>
<dbReference type="AlphaFoldDB" id="A8NX85"/>
<sequence length="211" mass="24339">MTSKRKNAIKADVKLKKPSEIAAGSQPSGRKPLIELSEDEQMRLIKQSGILDKMKTVDSAKATESSVEYVEERLPLAEEIFNATLFIIPTCFLLLLMEILIHFQYQQKPTLRNILDRMIPSVPILSLFVFYTLRYKSYRKMQLIMFFIAILSSTRLIYQFNKSTFMVNMKQGPPLVTLWIYCIVQLDLSPAVISLAITSAFVYWKNLKLVF</sequence>
<protein>
    <recommendedName>
        <fullName evidence="2">DUF7719 domain-containing protein</fullName>
    </recommendedName>
</protein>
<dbReference type="PANTHER" id="PTHR37846:SF1">
    <property type="entry name" value="DEACETYLASE-LIKE PROTEIN"/>
    <property type="match status" value="1"/>
</dbReference>
<proteinExistence type="predicted"/>
<dbReference type="GeneID" id="6013652"/>
<dbReference type="VEuPathDB" id="FungiDB:CC1G_00232"/>
<feature type="transmembrane region" description="Helical" evidence="1">
    <location>
        <begin position="141"/>
        <end position="158"/>
    </location>
</feature>
<dbReference type="InParanoid" id="A8NX85"/>
<keyword evidence="1" id="KW-0472">Membrane</keyword>
<dbReference type="Proteomes" id="UP000001861">
    <property type="component" value="Unassembled WGS sequence"/>
</dbReference>
<reference evidence="3 4" key="1">
    <citation type="journal article" date="2010" name="Proc. Natl. Acad. Sci. U.S.A.">
        <title>Insights into evolution of multicellular fungi from the assembled chromosomes of the mushroom Coprinopsis cinerea (Coprinus cinereus).</title>
        <authorList>
            <person name="Stajich J.E."/>
            <person name="Wilke S.K."/>
            <person name="Ahren D."/>
            <person name="Au C.H."/>
            <person name="Birren B.W."/>
            <person name="Borodovsky M."/>
            <person name="Burns C."/>
            <person name="Canback B."/>
            <person name="Casselton L.A."/>
            <person name="Cheng C.K."/>
            <person name="Deng J."/>
            <person name="Dietrich F.S."/>
            <person name="Fargo D.C."/>
            <person name="Farman M.L."/>
            <person name="Gathman A.C."/>
            <person name="Goldberg J."/>
            <person name="Guigo R."/>
            <person name="Hoegger P.J."/>
            <person name="Hooker J.B."/>
            <person name="Huggins A."/>
            <person name="James T.Y."/>
            <person name="Kamada T."/>
            <person name="Kilaru S."/>
            <person name="Kodira C."/>
            <person name="Kues U."/>
            <person name="Kupfer D."/>
            <person name="Kwan H.S."/>
            <person name="Lomsadze A."/>
            <person name="Li W."/>
            <person name="Lilly W.W."/>
            <person name="Ma L.J."/>
            <person name="Mackey A.J."/>
            <person name="Manning G."/>
            <person name="Martin F."/>
            <person name="Muraguchi H."/>
            <person name="Natvig D.O."/>
            <person name="Palmerini H."/>
            <person name="Ramesh M.A."/>
            <person name="Rehmeyer C.J."/>
            <person name="Roe B.A."/>
            <person name="Shenoy N."/>
            <person name="Stanke M."/>
            <person name="Ter-Hovhannisyan V."/>
            <person name="Tunlid A."/>
            <person name="Velagapudi R."/>
            <person name="Vision T.J."/>
            <person name="Zeng Q."/>
            <person name="Zolan M.E."/>
            <person name="Pukkila P.J."/>
        </authorList>
    </citation>
    <scope>NUCLEOTIDE SEQUENCE [LARGE SCALE GENOMIC DNA]</scope>
    <source>
        <strain evidence="4">Okayama-7 / 130 / ATCC MYA-4618 / FGSC 9003</strain>
    </source>
</reference>
<keyword evidence="4" id="KW-1185">Reference proteome</keyword>
<feature type="domain" description="DUF7719" evidence="2">
    <location>
        <begin position="141"/>
        <end position="208"/>
    </location>
</feature>